<dbReference type="GO" id="GO:0003677">
    <property type="term" value="F:DNA binding"/>
    <property type="evidence" value="ECO:0007669"/>
    <property type="project" value="UniProtKB-KW"/>
</dbReference>
<dbReference type="InterPro" id="IPR046335">
    <property type="entry name" value="LacI/GalR-like_sensor"/>
</dbReference>
<dbReference type="SUPFAM" id="SSF47413">
    <property type="entry name" value="lambda repressor-like DNA-binding domains"/>
    <property type="match status" value="1"/>
</dbReference>
<evidence type="ECO:0000256" key="2">
    <source>
        <dbReference type="ARBA" id="ARBA00023015"/>
    </source>
</evidence>
<dbReference type="Gene3D" id="3.40.50.2300">
    <property type="match status" value="2"/>
</dbReference>
<dbReference type="Proteomes" id="UP000608071">
    <property type="component" value="Unassembled WGS sequence"/>
</dbReference>
<dbReference type="Gene3D" id="1.10.260.40">
    <property type="entry name" value="lambda repressor-like DNA-binding domains"/>
    <property type="match status" value="1"/>
</dbReference>
<evidence type="ECO:0000313" key="7">
    <source>
        <dbReference type="Proteomes" id="UP000608071"/>
    </source>
</evidence>
<evidence type="ECO:0000256" key="3">
    <source>
        <dbReference type="ARBA" id="ARBA00023125"/>
    </source>
</evidence>
<dbReference type="PROSITE" id="PS50932">
    <property type="entry name" value="HTH_LACI_2"/>
    <property type="match status" value="1"/>
</dbReference>
<dbReference type="PANTHER" id="PTHR30146:SF148">
    <property type="entry name" value="HTH-TYPE TRANSCRIPTIONAL REPRESSOR PURR-RELATED"/>
    <property type="match status" value="1"/>
</dbReference>
<dbReference type="SUPFAM" id="SSF53822">
    <property type="entry name" value="Periplasmic binding protein-like I"/>
    <property type="match status" value="1"/>
</dbReference>
<organism evidence="6 7">
    <name type="scientific">Paenibacillus gallinarum</name>
    <dbReference type="NCBI Taxonomy" id="2762232"/>
    <lineage>
        <taxon>Bacteria</taxon>
        <taxon>Bacillati</taxon>
        <taxon>Bacillota</taxon>
        <taxon>Bacilli</taxon>
        <taxon>Bacillales</taxon>
        <taxon>Paenibacillaceae</taxon>
        <taxon>Paenibacillus</taxon>
    </lineage>
</organism>
<keyword evidence="2" id="KW-0805">Transcription regulation</keyword>
<evidence type="ECO:0000256" key="1">
    <source>
        <dbReference type="ARBA" id="ARBA00022491"/>
    </source>
</evidence>
<evidence type="ECO:0000259" key="5">
    <source>
        <dbReference type="PROSITE" id="PS50932"/>
    </source>
</evidence>
<dbReference type="Pfam" id="PF13377">
    <property type="entry name" value="Peripla_BP_3"/>
    <property type="match status" value="1"/>
</dbReference>
<dbReference type="SMART" id="SM00354">
    <property type="entry name" value="HTH_LACI"/>
    <property type="match status" value="1"/>
</dbReference>
<reference evidence="6 7" key="1">
    <citation type="submission" date="2020-08" db="EMBL/GenBank/DDBJ databases">
        <title>A Genomic Blueprint of the Chicken Gut Microbiome.</title>
        <authorList>
            <person name="Gilroy R."/>
            <person name="Ravi A."/>
            <person name="Getino M."/>
            <person name="Pursley I."/>
            <person name="Horton D.L."/>
            <person name="Alikhan N.-F."/>
            <person name="Baker D."/>
            <person name="Gharbi K."/>
            <person name="Hall N."/>
            <person name="Watson M."/>
            <person name="Adriaenssens E.M."/>
            <person name="Foster-Nyarko E."/>
            <person name="Jarju S."/>
            <person name="Secka A."/>
            <person name="Antonio M."/>
            <person name="Oren A."/>
            <person name="Chaudhuri R."/>
            <person name="La Ragione R.M."/>
            <person name="Hildebrand F."/>
            <person name="Pallen M.J."/>
        </authorList>
    </citation>
    <scope>NUCLEOTIDE SEQUENCE [LARGE SCALE GENOMIC DNA]</scope>
    <source>
        <strain evidence="6 7">Sa2BVA9</strain>
    </source>
</reference>
<proteinExistence type="predicted"/>
<sequence length="349" mass="39356">MRKKVTMQQIADTVGVSKFAVSRALTGKSGVSEQTRDKIIRTAGQLGYFKNGFGGASRAVALEQEKEKELPPDWRKQTGTVLVLFPNIRYQNKDSLYWGPMFEGISARLNEKGFDILTLTEPSSDKVFSLLNPDAIQGVITVGAVSSALLLEFQRMQIPVVMLDHSDSAFHCDTVFSDNISLMREMMNQLIATGYRKFQFVGNIYDAPSFLERWTAFRMTLDEHNIPLEQNTKLFHEETEDLQQAVSEIPKSQLPEVFVCVNDSTARFVLEQLSNQDVSVPEDCAVTGFDNVETDLPLLATVDVNKSLLGRRAVDQLLWRVDHPSLPVERLLIHADLMFRDTYMTVKRG</sequence>
<keyword evidence="3 6" id="KW-0238">DNA-binding</keyword>
<dbReference type="InterPro" id="IPR000843">
    <property type="entry name" value="HTH_LacI"/>
</dbReference>
<dbReference type="Pfam" id="PF00356">
    <property type="entry name" value="LacI"/>
    <property type="match status" value="1"/>
</dbReference>
<dbReference type="PANTHER" id="PTHR30146">
    <property type="entry name" value="LACI-RELATED TRANSCRIPTIONAL REPRESSOR"/>
    <property type="match status" value="1"/>
</dbReference>
<dbReference type="InterPro" id="IPR010982">
    <property type="entry name" value="Lambda_DNA-bd_dom_sf"/>
</dbReference>
<dbReference type="InterPro" id="IPR028082">
    <property type="entry name" value="Peripla_BP_I"/>
</dbReference>
<feature type="domain" description="HTH lacI-type" evidence="5">
    <location>
        <begin position="5"/>
        <end position="59"/>
    </location>
</feature>
<keyword evidence="4" id="KW-0804">Transcription</keyword>
<name>A0ABR8SVL6_9BACL</name>
<accession>A0ABR8SVL6</accession>
<gene>
    <name evidence="6" type="ORF">H9647_04790</name>
</gene>
<comment type="caution">
    <text evidence="6">The sequence shown here is derived from an EMBL/GenBank/DDBJ whole genome shotgun (WGS) entry which is preliminary data.</text>
</comment>
<keyword evidence="7" id="KW-1185">Reference proteome</keyword>
<dbReference type="EMBL" id="JACSQL010000001">
    <property type="protein sequence ID" value="MBD7967369.1"/>
    <property type="molecule type" value="Genomic_DNA"/>
</dbReference>
<keyword evidence="1" id="KW-0678">Repressor</keyword>
<dbReference type="CDD" id="cd01392">
    <property type="entry name" value="HTH_LacI"/>
    <property type="match status" value="1"/>
</dbReference>
<protein>
    <submittedName>
        <fullName evidence="6">LacI family DNA-binding transcriptional regulator</fullName>
    </submittedName>
</protein>
<evidence type="ECO:0000256" key="4">
    <source>
        <dbReference type="ARBA" id="ARBA00023163"/>
    </source>
</evidence>
<evidence type="ECO:0000313" key="6">
    <source>
        <dbReference type="EMBL" id="MBD7967369.1"/>
    </source>
</evidence>